<organism evidence="9 10">
    <name type="scientific">Apiospora marii</name>
    <dbReference type="NCBI Taxonomy" id="335849"/>
    <lineage>
        <taxon>Eukaryota</taxon>
        <taxon>Fungi</taxon>
        <taxon>Dikarya</taxon>
        <taxon>Ascomycota</taxon>
        <taxon>Pezizomycotina</taxon>
        <taxon>Sordariomycetes</taxon>
        <taxon>Xylariomycetidae</taxon>
        <taxon>Amphisphaeriales</taxon>
        <taxon>Apiosporaceae</taxon>
        <taxon>Apiospora</taxon>
    </lineage>
</organism>
<evidence type="ECO:0000256" key="3">
    <source>
        <dbReference type="ARBA" id="ARBA00022989"/>
    </source>
</evidence>
<keyword evidence="3 7" id="KW-1133">Transmembrane helix</keyword>
<evidence type="ECO:0000256" key="5">
    <source>
        <dbReference type="ARBA" id="ARBA00038359"/>
    </source>
</evidence>
<name>A0ABR1RUK9_9PEZI</name>
<feature type="transmembrane region" description="Helical" evidence="7">
    <location>
        <begin position="136"/>
        <end position="162"/>
    </location>
</feature>
<dbReference type="PANTHER" id="PTHR33048">
    <property type="entry name" value="PTH11-LIKE INTEGRAL MEMBRANE PROTEIN (AFU_ORTHOLOGUE AFUA_5G11245)"/>
    <property type="match status" value="1"/>
</dbReference>
<feature type="transmembrane region" description="Helical" evidence="7">
    <location>
        <begin position="99"/>
        <end position="124"/>
    </location>
</feature>
<feature type="transmembrane region" description="Helical" evidence="7">
    <location>
        <begin position="59"/>
        <end position="79"/>
    </location>
</feature>
<keyword evidence="2 7" id="KW-0812">Transmembrane</keyword>
<comment type="subcellular location">
    <subcellularLocation>
        <location evidence="1">Membrane</location>
        <topology evidence="1">Multi-pass membrane protein</topology>
    </subcellularLocation>
</comment>
<feature type="transmembrane region" description="Helical" evidence="7">
    <location>
        <begin position="182"/>
        <end position="202"/>
    </location>
</feature>
<keyword evidence="10" id="KW-1185">Reference proteome</keyword>
<dbReference type="Pfam" id="PF20684">
    <property type="entry name" value="Fung_rhodopsin"/>
    <property type="match status" value="1"/>
</dbReference>
<evidence type="ECO:0000313" key="10">
    <source>
        <dbReference type="Proteomes" id="UP001396898"/>
    </source>
</evidence>
<evidence type="ECO:0000256" key="7">
    <source>
        <dbReference type="SAM" id="Phobius"/>
    </source>
</evidence>
<evidence type="ECO:0000259" key="8">
    <source>
        <dbReference type="Pfam" id="PF20684"/>
    </source>
</evidence>
<accession>A0ABR1RUK9</accession>
<proteinExistence type="inferred from homology"/>
<reference evidence="9 10" key="1">
    <citation type="submission" date="2023-01" db="EMBL/GenBank/DDBJ databases">
        <title>Analysis of 21 Apiospora genomes using comparative genomics revels a genus with tremendous synthesis potential of carbohydrate active enzymes and secondary metabolites.</title>
        <authorList>
            <person name="Sorensen T."/>
        </authorList>
    </citation>
    <scope>NUCLEOTIDE SEQUENCE [LARGE SCALE GENOMIC DNA]</scope>
    <source>
        <strain evidence="9 10">CBS 20057</strain>
    </source>
</reference>
<evidence type="ECO:0000256" key="1">
    <source>
        <dbReference type="ARBA" id="ARBA00004141"/>
    </source>
</evidence>
<dbReference type="PANTHER" id="PTHR33048:SF47">
    <property type="entry name" value="INTEGRAL MEMBRANE PROTEIN-RELATED"/>
    <property type="match status" value="1"/>
</dbReference>
<feature type="transmembrane region" description="Helical" evidence="7">
    <location>
        <begin position="222"/>
        <end position="247"/>
    </location>
</feature>
<protein>
    <recommendedName>
        <fullName evidence="8">Rhodopsin domain-containing protein</fullName>
    </recommendedName>
</protein>
<dbReference type="Proteomes" id="UP001396898">
    <property type="component" value="Unassembled WGS sequence"/>
</dbReference>
<comment type="caution">
    <text evidence="9">The sequence shown here is derived from an EMBL/GenBank/DDBJ whole genome shotgun (WGS) entry which is preliminary data.</text>
</comment>
<evidence type="ECO:0000256" key="2">
    <source>
        <dbReference type="ARBA" id="ARBA00022692"/>
    </source>
</evidence>
<evidence type="ECO:0000313" key="9">
    <source>
        <dbReference type="EMBL" id="KAK8018587.1"/>
    </source>
</evidence>
<feature type="transmembrane region" description="Helical" evidence="7">
    <location>
        <begin position="20"/>
        <end position="39"/>
    </location>
</feature>
<sequence>MAAKEMTSSRDGEDRGPNLRIYIIIMLLLSLLAISLRLWSRSLSHKHMNHTVRFWWDDWAAVATMPFLLAQSGIIFYMLDSGLGRHIGTLSDDMIAANLVAIYAVYFVYDIALFITKTSALLFFSRIFTKYTTKTWFNYALWVTHGLNVSWLLGIVFGTIFMCDPVAKGYIPDLDGHCGQTSALWIGSAVPSVIIDLTILLLPLPKIWGLQLSRGKRAGISFAFILGYCVIVVSIGRLVTVITSAQALNDDLTYEGVPALYWLCAESPITLVSICLPAMLPLGRHLVNNYISPVWSKASSLISSQNSRDRVQDESGNSQAGSDGFRLGLRNRRNQGTALESGLEDGSIHSADSRRSILNGASNQGYEARVLCGHTRQTDGMGVPEQAIRVGRDIE</sequence>
<evidence type="ECO:0000256" key="6">
    <source>
        <dbReference type="SAM" id="MobiDB-lite"/>
    </source>
</evidence>
<dbReference type="InterPro" id="IPR049326">
    <property type="entry name" value="Rhodopsin_dom_fungi"/>
</dbReference>
<feature type="domain" description="Rhodopsin" evidence="8">
    <location>
        <begin position="37"/>
        <end position="282"/>
    </location>
</feature>
<feature type="region of interest" description="Disordered" evidence="6">
    <location>
        <begin position="306"/>
        <end position="328"/>
    </location>
</feature>
<dbReference type="InterPro" id="IPR052337">
    <property type="entry name" value="SAT4-like"/>
</dbReference>
<dbReference type="EMBL" id="JAQQWI010000010">
    <property type="protein sequence ID" value="KAK8018587.1"/>
    <property type="molecule type" value="Genomic_DNA"/>
</dbReference>
<feature type="non-terminal residue" evidence="9">
    <location>
        <position position="395"/>
    </location>
</feature>
<gene>
    <name evidence="9" type="ORF">PG991_007777</name>
</gene>
<comment type="similarity">
    <text evidence="5">Belongs to the SAT4 family.</text>
</comment>
<keyword evidence="4 7" id="KW-0472">Membrane</keyword>
<evidence type="ECO:0000256" key="4">
    <source>
        <dbReference type="ARBA" id="ARBA00023136"/>
    </source>
</evidence>
<feature type="transmembrane region" description="Helical" evidence="7">
    <location>
        <begin position="259"/>
        <end position="280"/>
    </location>
</feature>